<comment type="similarity">
    <text evidence="1">Belongs to the SRR1 family.</text>
</comment>
<comment type="caution">
    <text evidence="4">The sequence shown here is derived from an EMBL/GenBank/DDBJ whole genome shotgun (WGS) entry which is preliminary data.</text>
</comment>
<proteinExistence type="inferred from homology"/>
<gene>
    <name evidence="4" type="primary">Srrd</name>
    <name evidence="4" type="ORF">Hypma_008747</name>
</gene>
<feature type="compositionally biased region" description="Polar residues" evidence="2">
    <location>
        <begin position="1"/>
        <end position="14"/>
    </location>
</feature>
<dbReference type="FunCoup" id="A0A369JS49">
    <property type="interactions" value="135"/>
</dbReference>
<accession>A0A369JS49</accession>
<dbReference type="Proteomes" id="UP000076154">
    <property type="component" value="Unassembled WGS sequence"/>
</dbReference>
<dbReference type="PANTHER" id="PTHR28626">
    <property type="entry name" value="SRR1-LIKE PROTEIN"/>
    <property type="match status" value="1"/>
</dbReference>
<reference evidence="4" key="1">
    <citation type="submission" date="2018-04" db="EMBL/GenBank/DDBJ databases">
        <title>Whole genome sequencing of Hypsizygus marmoreus.</title>
        <authorList>
            <person name="Choi I.-G."/>
            <person name="Min B."/>
            <person name="Kim J.-G."/>
            <person name="Kim S."/>
            <person name="Oh Y.-L."/>
            <person name="Kong W.-S."/>
            <person name="Park H."/>
            <person name="Jeong J."/>
            <person name="Song E.-S."/>
        </authorList>
    </citation>
    <scope>NUCLEOTIDE SEQUENCE [LARGE SCALE GENOMIC DNA]</scope>
    <source>
        <strain evidence="4">51987-8</strain>
    </source>
</reference>
<feature type="region of interest" description="Disordered" evidence="2">
    <location>
        <begin position="1"/>
        <end position="31"/>
    </location>
</feature>
<dbReference type="InterPro" id="IPR040044">
    <property type="entry name" value="SRR1L"/>
</dbReference>
<dbReference type="PANTHER" id="PTHR28626:SF3">
    <property type="entry name" value="SRR1-LIKE PROTEIN"/>
    <property type="match status" value="1"/>
</dbReference>
<dbReference type="Pfam" id="PF07985">
    <property type="entry name" value="SRR1"/>
    <property type="match status" value="1"/>
</dbReference>
<dbReference type="EMBL" id="LUEZ02000045">
    <property type="protein sequence ID" value="RDB24040.1"/>
    <property type="molecule type" value="Genomic_DNA"/>
</dbReference>
<dbReference type="InterPro" id="IPR012942">
    <property type="entry name" value="SRR1-like"/>
</dbReference>
<feature type="domain" description="SRR1-like" evidence="3">
    <location>
        <begin position="71"/>
        <end position="230"/>
    </location>
</feature>
<evidence type="ECO:0000313" key="4">
    <source>
        <dbReference type="EMBL" id="RDB24040.1"/>
    </source>
</evidence>
<name>A0A369JS49_HYPMA</name>
<dbReference type="GO" id="GO:0005634">
    <property type="term" value="C:nucleus"/>
    <property type="evidence" value="ECO:0007669"/>
    <property type="project" value="TreeGrafter"/>
</dbReference>
<dbReference type="OrthoDB" id="551431at2759"/>
<organism evidence="4 5">
    <name type="scientific">Hypsizygus marmoreus</name>
    <name type="common">White beech mushroom</name>
    <name type="synonym">Agaricus marmoreus</name>
    <dbReference type="NCBI Taxonomy" id="39966"/>
    <lineage>
        <taxon>Eukaryota</taxon>
        <taxon>Fungi</taxon>
        <taxon>Dikarya</taxon>
        <taxon>Basidiomycota</taxon>
        <taxon>Agaricomycotina</taxon>
        <taxon>Agaricomycetes</taxon>
        <taxon>Agaricomycetidae</taxon>
        <taxon>Agaricales</taxon>
        <taxon>Tricholomatineae</taxon>
        <taxon>Lyophyllaceae</taxon>
        <taxon>Hypsizygus</taxon>
    </lineage>
</organism>
<evidence type="ECO:0000256" key="2">
    <source>
        <dbReference type="SAM" id="MobiDB-lite"/>
    </source>
</evidence>
<dbReference type="InParanoid" id="A0A369JS49"/>
<dbReference type="AlphaFoldDB" id="A0A369JS49"/>
<protein>
    <submittedName>
        <fullName evidence="4">SRR1-like protein</fullName>
    </submittedName>
</protein>
<evidence type="ECO:0000256" key="1">
    <source>
        <dbReference type="ARBA" id="ARBA00009856"/>
    </source>
</evidence>
<evidence type="ECO:0000259" key="3">
    <source>
        <dbReference type="Pfam" id="PF07985"/>
    </source>
</evidence>
<evidence type="ECO:0000313" key="5">
    <source>
        <dbReference type="Proteomes" id="UP000076154"/>
    </source>
</evidence>
<keyword evidence="5" id="KW-1185">Reference proteome</keyword>
<sequence>MSGTSTDDFASFSYSDFKPANSRKKRRNRNTKDRPSFLAVIQRLREELGQGDWLTQCQQLLVESLGKAFLSSPDVLCLGLGSPTSSLNARVQLAFLLEICDHLNIDRARVSVYDPVFTDEDLSLFTELQVQILTENKNAEYPVLRPTICFMPHCDMELYENILKANWSSEQLSNLLFVANRLADYIDSNPTHKLQSRVPCILHLAPSLQCYPLPATTVWPTAFNNTSVQFIGLQSDFALEHVEFVET</sequence>
<dbReference type="GO" id="GO:0005737">
    <property type="term" value="C:cytoplasm"/>
    <property type="evidence" value="ECO:0007669"/>
    <property type="project" value="TreeGrafter"/>
</dbReference>